<feature type="transmembrane region" description="Helical" evidence="1">
    <location>
        <begin position="61"/>
        <end position="84"/>
    </location>
</feature>
<dbReference type="AlphaFoldDB" id="A0A672RZL0"/>
<keyword evidence="1" id="KW-1133">Transmembrane helix</keyword>
<keyword evidence="1" id="KW-0812">Transmembrane</keyword>
<accession>A0A672RZL0</accession>
<reference evidence="2" key="1">
    <citation type="submission" date="2025-08" db="UniProtKB">
        <authorList>
            <consortium name="Ensembl"/>
        </authorList>
    </citation>
    <scope>IDENTIFICATION</scope>
</reference>
<protein>
    <submittedName>
        <fullName evidence="2">Uncharacterized protein</fullName>
    </submittedName>
</protein>
<dbReference type="Proteomes" id="UP000472262">
    <property type="component" value="Unassembled WGS sequence"/>
</dbReference>
<reference evidence="2" key="2">
    <citation type="submission" date="2025-09" db="UniProtKB">
        <authorList>
            <consortium name="Ensembl"/>
        </authorList>
    </citation>
    <scope>IDENTIFICATION</scope>
</reference>
<organism evidence="2 3">
    <name type="scientific">Sinocyclocheilus grahami</name>
    <name type="common">Dianchi golden-line fish</name>
    <name type="synonym">Barbus grahami</name>
    <dbReference type="NCBI Taxonomy" id="75366"/>
    <lineage>
        <taxon>Eukaryota</taxon>
        <taxon>Metazoa</taxon>
        <taxon>Chordata</taxon>
        <taxon>Craniata</taxon>
        <taxon>Vertebrata</taxon>
        <taxon>Euteleostomi</taxon>
        <taxon>Actinopterygii</taxon>
        <taxon>Neopterygii</taxon>
        <taxon>Teleostei</taxon>
        <taxon>Ostariophysi</taxon>
        <taxon>Cypriniformes</taxon>
        <taxon>Cyprinidae</taxon>
        <taxon>Cyprininae</taxon>
        <taxon>Sinocyclocheilus</taxon>
    </lineage>
</organism>
<sequence>PTVLTEKCYSCTTYICIFFFSERFPLMFALGIDFIDALEPVMTHSFQALWMCSYAFKISEYSFLSVLTSDTIFFISIIFSTTVLF</sequence>
<name>A0A672RZL0_SINGR</name>
<keyword evidence="3" id="KW-1185">Reference proteome</keyword>
<dbReference type="InParanoid" id="A0A672RZL0"/>
<evidence type="ECO:0000313" key="3">
    <source>
        <dbReference type="Proteomes" id="UP000472262"/>
    </source>
</evidence>
<proteinExistence type="predicted"/>
<keyword evidence="1" id="KW-0472">Membrane</keyword>
<evidence type="ECO:0000256" key="1">
    <source>
        <dbReference type="SAM" id="Phobius"/>
    </source>
</evidence>
<evidence type="ECO:0000313" key="2">
    <source>
        <dbReference type="Ensembl" id="ENSSGRP00000094897.1"/>
    </source>
</evidence>
<dbReference type="Ensembl" id="ENSSGRT00000100992.1">
    <property type="protein sequence ID" value="ENSSGRP00000094897.1"/>
    <property type="gene ID" value="ENSSGRG00000047474.1"/>
</dbReference>